<feature type="region of interest" description="Disordered" evidence="1">
    <location>
        <begin position="15"/>
        <end position="58"/>
    </location>
</feature>
<dbReference type="Proteomes" id="UP000193685">
    <property type="component" value="Unassembled WGS sequence"/>
</dbReference>
<evidence type="ECO:0000313" key="2">
    <source>
        <dbReference type="EMBL" id="ORY86814.1"/>
    </source>
</evidence>
<dbReference type="EMBL" id="MCFI01000002">
    <property type="protein sequence ID" value="ORY86814.1"/>
    <property type="molecule type" value="Genomic_DNA"/>
</dbReference>
<dbReference type="GeneID" id="63782631"/>
<comment type="caution">
    <text evidence="2">The sequence shown here is derived from an EMBL/GenBank/DDBJ whole genome shotgun (WGS) entry which is preliminary data.</text>
</comment>
<accession>A0A1Y2FU36</accession>
<feature type="region of interest" description="Disordered" evidence="1">
    <location>
        <begin position="71"/>
        <end position="97"/>
    </location>
</feature>
<protein>
    <submittedName>
        <fullName evidence="2">Uncharacterized protein</fullName>
    </submittedName>
</protein>
<feature type="compositionally biased region" description="Basic and acidic residues" evidence="1">
    <location>
        <begin position="79"/>
        <end position="97"/>
    </location>
</feature>
<organism evidence="2 3">
    <name type="scientific">Protomyces lactucae-debilis</name>
    <dbReference type="NCBI Taxonomy" id="2754530"/>
    <lineage>
        <taxon>Eukaryota</taxon>
        <taxon>Fungi</taxon>
        <taxon>Dikarya</taxon>
        <taxon>Ascomycota</taxon>
        <taxon>Taphrinomycotina</taxon>
        <taxon>Taphrinomycetes</taxon>
        <taxon>Taphrinales</taxon>
        <taxon>Protomycetaceae</taxon>
        <taxon>Protomyces</taxon>
    </lineage>
</organism>
<dbReference type="AlphaFoldDB" id="A0A1Y2FU36"/>
<keyword evidence="3" id="KW-1185">Reference proteome</keyword>
<evidence type="ECO:0000256" key="1">
    <source>
        <dbReference type="SAM" id="MobiDB-lite"/>
    </source>
</evidence>
<gene>
    <name evidence="2" type="ORF">BCR37DRAFT_125355</name>
</gene>
<dbReference type="RefSeq" id="XP_040727670.1">
    <property type="nucleotide sequence ID" value="XM_040866032.1"/>
</dbReference>
<proteinExistence type="predicted"/>
<sequence>MPKTITVLTAAFWRTPGDLGQPENGKSGASNINQPGNKKRHGNHKREAGYGPGGPGGRTFIHKRNEKVISPDALGTGRSEAHGQQVEKHSTPDSTLQKRDASARAMEGAAYCTRVANQELYTSARPVLLLVLQDADHSSTSAMNKLSRQMHMAQGAAKHMANRSSNTALLIRRYRNVMPALETPAMEGAAY</sequence>
<feature type="compositionally biased region" description="Polar residues" evidence="1">
    <location>
        <begin position="27"/>
        <end position="36"/>
    </location>
</feature>
<reference evidence="2 3" key="1">
    <citation type="submission" date="2016-07" db="EMBL/GenBank/DDBJ databases">
        <title>Pervasive Adenine N6-methylation of Active Genes in Fungi.</title>
        <authorList>
            <consortium name="DOE Joint Genome Institute"/>
            <person name="Mondo S.J."/>
            <person name="Dannebaum R.O."/>
            <person name="Kuo R.C."/>
            <person name="Labutti K."/>
            <person name="Haridas S."/>
            <person name="Kuo A."/>
            <person name="Salamov A."/>
            <person name="Ahrendt S.R."/>
            <person name="Lipzen A."/>
            <person name="Sullivan W."/>
            <person name="Andreopoulos W.B."/>
            <person name="Clum A."/>
            <person name="Lindquist E."/>
            <person name="Daum C."/>
            <person name="Ramamoorthy G.K."/>
            <person name="Gryganskyi A."/>
            <person name="Culley D."/>
            <person name="Magnuson J.K."/>
            <person name="James T.Y."/>
            <person name="O'Malley M.A."/>
            <person name="Stajich J.E."/>
            <person name="Spatafora J.W."/>
            <person name="Visel A."/>
            <person name="Grigoriev I.V."/>
        </authorList>
    </citation>
    <scope>NUCLEOTIDE SEQUENCE [LARGE SCALE GENOMIC DNA]</scope>
    <source>
        <strain evidence="2 3">12-1054</strain>
    </source>
</reference>
<evidence type="ECO:0000313" key="3">
    <source>
        <dbReference type="Proteomes" id="UP000193685"/>
    </source>
</evidence>
<name>A0A1Y2FU36_PROLT</name>